<evidence type="ECO:0000313" key="3">
    <source>
        <dbReference type="Proteomes" id="UP000724672"/>
    </source>
</evidence>
<feature type="transmembrane region" description="Helical" evidence="1">
    <location>
        <begin position="6"/>
        <end position="28"/>
    </location>
</feature>
<evidence type="ECO:0000256" key="1">
    <source>
        <dbReference type="SAM" id="Phobius"/>
    </source>
</evidence>
<dbReference type="AlphaFoldDB" id="A0A942V2S8"/>
<evidence type="ECO:0008006" key="4">
    <source>
        <dbReference type="Google" id="ProtNLM"/>
    </source>
</evidence>
<proteinExistence type="predicted"/>
<feature type="transmembrane region" description="Helical" evidence="1">
    <location>
        <begin position="115"/>
        <end position="134"/>
    </location>
</feature>
<keyword evidence="1" id="KW-0812">Transmembrane</keyword>
<accession>A0A942V2S8</accession>
<keyword evidence="1" id="KW-1133">Transmembrane helix</keyword>
<gene>
    <name evidence="2" type="ORF">GOQ27_10625</name>
</gene>
<protein>
    <recommendedName>
        <fullName evidence="4">DUF4181 domain-containing protein</fullName>
    </recommendedName>
</protein>
<feature type="transmembrane region" description="Helical" evidence="1">
    <location>
        <begin position="74"/>
        <end position="94"/>
    </location>
</feature>
<organism evidence="2 3">
    <name type="scientific">Anaeromonas frigoriresistens</name>
    <dbReference type="NCBI Taxonomy" id="2683708"/>
    <lineage>
        <taxon>Bacteria</taxon>
        <taxon>Bacillati</taxon>
        <taxon>Bacillota</taxon>
        <taxon>Tissierellia</taxon>
        <taxon>Tissierellales</taxon>
        <taxon>Thermohalobacteraceae</taxon>
        <taxon>Anaeromonas</taxon>
    </lineage>
</organism>
<dbReference type="EMBL" id="WSFT01000039">
    <property type="protein sequence ID" value="MBS4538922.1"/>
    <property type="molecule type" value="Genomic_DNA"/>
</dbReference>
<reference evidence="2" key="1">
    <citation type="submission" date="2019-12" db="EMBL/GenBank/DDBJ databases">
        <title>Clostridiaceae gen. nov. sp. nov., isolated from sediment in Xinjiang, China.</title>
        <authorList>
            <person name="Zhang R."/>
        </authorList>
    </citation>
    <scope>NUCLEOTIDE SEQUENCE</scope>
    <source>
        <strain evidence="2">D2Q-11</strain>
    </source>
</reference>
<dbReference type="Proteomes" id="UP000724672">
    <property type="component" value="Unassembled WGS sequence"/>
</dbReference>
<keyword evidence="1" id="KW-0472">Membrane</keyword>
<evidence type="ECO:0000313" key="2">
    <source>
        <dbReference type="EMBL" id="MBS4538922.1"/>
    </source>
</evidence>
<sequence length="135" mass="16249">MEDLNYFSTLCFAWAFVGIGSRILMIRYGKKWIDWELDKAYAKEKPKWIYIVSVISLIIVGYTWYQVFNMDIKYSWIIAILVSLTLIKIFNLIFNYDKFREFVDSTLNNKRKFKQLNISVFIFSIIFILMGIFLY</sequence>
<comment type="caution">
    <text evidence="2">The sequence shown here is derived from an EMBL/GenBank/DDBJ whole genome shotgun (WGS) entry which is preliminary data.</text>
</comment>
<name>A0A942V2S8_9FIRM</name>
<feature type="transmembrane region" description="Helical" evidence="1">
    <location>
        <begin position="48"/>
        <end position="68"/>
    </location>
</feature>
<keyword evidence="3" id="KW-1185">Reference proteome</keyword>
<dbReference type="RefSeq" id="WP_203366846.1">
    <property type="nucleotide sequence ID" value="NZ_WSFT01000039.1"/>
</dbReference>